<keyword evidence="2" id="KW-1185">Reference proteome</keyword>
<sequence length="137" mass="15415">MEPGSHYIECVGEPKGEDFTCSDKIKFYYDQSSSYIWDHRHYFTVRVPQYGKAGCDVTLPEGKPGVFEQVVNKLNMCFLSPSPDCEEHKLAITKQIEVVPLEILQATTEETTTKESSSSGKLIPLLISTVVSFFKGR</sequence>
<dbReference type="PANTHER" id="PTHR45908">
    <property type="entry name" value="PROTEIN CBG11750-RELATED"/>
    <property type="match status" value="1"/>
</dbReference>
<proteinExistence type="predicted"/>
<dbReference type="EMBL" id="KN559182">
    <property type="protein sequence ID" value="KHJ86874.1"/>
    <property type="molecule type" value="Genomic_DNA"/>
</dbReference>
<dbReference type="OrthoDB" id="438440at2759"/>
<dbReference type="AlphaFoldDB" id="A0A0B1SPI9"/>
<dbReference type="PANTHER" id="PTHR45908:SF5">
    <property type="entry name" value="FUNGAL LIPASE-LIKE DOMAIN-CONTAINING PROTEIN"/>
    <property type="match status" value="1"/>
</dbReference>
<evidence type="ECO:0000313" key="2">
    <source>
        <dbReference type="Proteomes" id="UP000053660"/>
    </source>
</evidence>
<reference evidence="1 2" key="1">
    <citation type="submission" date="2014-03" db="EMBL/GenBank/DDBJ databases">
        <title>Draft genome of the hookworm Oesophagostomum dentatum.</title>
        <authorList>
            <person name="Mitreva M."/>
        </authorList>
    </citation>
    <scope>NUCLEOTIDE SEQUENCE [LARGE SCALE GENOMIC DNA]</scope>
    <source>
        <strain evidence="1 2">OD-Hann</strain>
    </source>
</reference>
<gene>
    <name evidence="1" type="ORF">OESDEN_13362</name>
</gene>
<evidence type="ECO:0000313" key="1">
    <source>
        <dbReference type="EMBL" id="KHJ86874.1"/>
    </source>
</evidence>
<name>A0A0B1SPI9_OESDE</name>
<organism evidence="1 2">
    <name type="scientific">Oesophagostomum dentatum</name>
    <name type="common">Nodular worm</name>
    <dbReference type="NCBI Taxonomy" id="61180"/>
    <lineage>
        <taxon>Eukaryota</taxon>
        <taxon>Metazoa</taxon>
        <taxon>Ecdysozoa</taxon>
        <taxon>Nematoda</taxon>
        <taxon>Chromadorea</taxon>
        <taxon>Rhabditida</taxon>
        <taxon>Rhabditina</taxon>
        <taxon>Rhabditomorpha</taxon>
        <taxon>Strongyloidea</taxon>
        <taxon>Strongylidae</taxon>
        <taxon>Oesophagostomum</taxon>
    </lineage>
</organism>
<protein>
    <submittedName>
        <fullName evidence="1">Uncharacterized protein</fullName>
    </submittedName>
</protein>
<accession>A0A0B1SPI9</accession>
<dbReference type="Proteomes" id="UP000053660">
    <property type="component" value="Unassembled WGS sequence"/>
</dbReference>